<sequence>MSMPKGTAKVAQAYTGISVDNQGIVDGRPAGQQPKPAPVTLDTIVDPDASEDAGNPLAGNSKVRGTLGGMESDDGGPVVERVEEFGLHVPKKEPVRHAPGDSAAAERIREKAAEPVEVDKLRIK</sequence>
<name>A0ACD3AW05_9AGAR</name>
<protein>
    <submittedName>
        <fullName evidence="1">Uncharacterized protein</fullName>
    </submittedName>
</protein>
<accession>A0ACD3AW05</accession>
<dbReference type="Proteomes" id="UP000308600">
    <property type="component" value="Unassembled WGS sequence"/>
</dbReference>
<dbReference type="EMBL" id="ML208329">
    <property type="protein sequence ID" value="TFK69526.1"/>
    <property type="molecule type" value="Genomic_DNA"/>
</dbReference>
<gene>
    <name evidence="1" type="ORF">BDN72DRAFT_959492</name>
</gene>
<proteinExistence type="predicted"/>
<reference evidence="1 2" key="1">
    <citation type="journal article" date="2019" name="Nat. Ecol. Evol.">
        <title>Megaphylogeny resolves global patterns of mushroom evolution.</title>
        <authorList>
            <person name="Varga T."/>
            <person name="Krizsan K."/>
            <person name="Foldi C."/>
            <person name="Dima B."/>
            <person name="Sanchez-Garcia M."/>
            <person name="Sanchez-Ramirez S."/>
            <person name="Szollosi G.J."/>
            <person name="Szarkandi J.G."/>
            <person name="Papp V."/>
            <person name="Albert L."/>
            <person name="Andreopoulos W."/>
            <person name="Angelini C."/>
            <person name="Antonin V."/>
            <person name="Barry K.W."/>
            <person name="Bougher N.L."/>
            <person name="Buchanan P."/>
            <person name="Buyck B."/>
            <person name="Bense V."/>
            <person name="Catcheside P."/>
            <person name="Chovatia M."/>
            <person name="Cooper J."/>
            <person name="Damon W."/>
            <person name="Desjardin D."/>
            <person name="Finy P."/>
            <person name="Geml J."/>
            <person name="Haridas S."/>
            <person name="Hughes K."/>
            <person name="Justo A."/>
            <person name="Karasinski D."/>
            <person name="Kautmanova I."/>
            <person name="Kiss B."/>
            <person name="Kocsube S."/>
            <person name="Kotiranta H."/>
            <person name="LaButti K.M."/>
            <person name="Lechner B.E."/>
            <person name="Liimatainen K."/>
            <person name="Lipzen A."/>
            <person name="Lukacs Z."/>
            <person name="Mihaltcheva S."/>
            <person name="Morgado L.N."/>
            <person name="Niskanen T."/>
            <person name="Noordeloos M.E."/>
            <person name="Ohm R.A."/>
            <person name="Ortiz-Santana B."/>
            <person name="Ovrebo C."/>
            <person name="Racz N."/>
            <person name="Riley R."/>
            <person name="Savchenko A."/>
            <person name="Shiryaev A."/>
            <person name="Soop K."/>
            <person name="Spirin V."/>
            <person name="Szebenyi C."/>
            <person name="Tomsovsky M."/>
            <person name="Tulloss R.E."/>
            <person name="Uehling J."/>
            <person name="Grigoriev I.V."/>
            <person name="Vagvolgyi C."/>
            <person name="Papp T."/>
            <person name="Martin F.M."/>
            <person name="Miettinen O."/>
            <person name="Hibbett D.S."/>
            <person name="Nagy L.G."/>
        </authorList>
    </citation>
    <scope>NUCLEOTIDE SEQUENCE [LARGE SCALE GENOMIC DNA]</scope>
    <source>
        <strain evidence="1 2">NL-1719</strain>
    </source>
</reference>
<evidence type="ECO:0000313" key="2">
    <source>
        <dbReference type="Proteomes" id="UP000308600"/>
    </source>
</evidence>
<evidence type="ECO:0000313" key="1">
    <source>
        <dbReference type="EMBL" id="TFK69526.1"/>
    </source>
</evidence>
<keyword evidence="2" id="KW-1185">Reference proteome</keyword>
<organism evidence="1 2">
    <name type="scientific">Pluteus cervinus</name>
    <dbReference type="NCBI Taxonomy" id="181527"/>
    <lineage>
        <taxon>Eukaryota</taxon>
        <taxon>Fungi</taxon>
        <taxon>Dikarya</taxon>
        <taxon>Basidiomycota</taxon>
        <taxon>Agaricomycotina</taxon>
        <taxon>Agaricomycetes</taxon>
        <taxon>Agaricomycetidae</taxon>
        <taxon>Agaricales</taxon>
        <taxon>Pluteineae</taxon>
        <taxon>Pluteaceae</taxon>
        <taxon>Pluteus</taxon>
    </lineage>
</organism>